<sequence>MVDPAPIPLSLVLTTEADRERAEALALALLQRGLVACASLHPVVSLYRWQGQLERSEEVQLLLKTSPENLEALRRSLGELHSYDTPEWIHWQASSDGSYGRWLLEQLPLSPGGGPPAPAGRPGDVVPAG</sequence>
<name>A0ABU5SWV3_9CYAN</name>
<dbReference type="PANTHER" id="PTHR23419">
    <property type="entry name" value="DIVALENT CATION TOLERANCE CUTA-RELATED"/>
    <property type="match status" value="1"/>
</dbReference>
<evidence type="ECO:0000256" key="1">
    <source>
        <dbReference type="ARBA" id="ARBA00010169"/>
    </source>
</evidence>
<proteinExistence type="inferred from homology"/>
<dbReference type="PANTHER" id="PTHR23419:SF8">
    <property type="entry name" value="FI09726P"/>
    <property type="match status" value="1"/>
</dbReference>
<gene>
    <name evidence="3" type="primary">cutA</name>
    <name evidence="3" type="ORF">VB739_10660</name>
</gene>
<dbReference type="Proteomes" id="UP001302329">
    <property type="component" value="Unassembled WGS sequence"/>
</dbReference>
<dbReference type="InterPro" id="IPR015867">
    <property type="entry name" value="N-reg_PII/ATP_PRibTrfase_C"/>
</dbReference>
<keyword evidence="4" id="KW-1185">Reference proteome</keyword>
<dbReference type="Gene3D" id="3.30.70.120">
    <property type="match status" value="1"/>
</dbReference>
<dbReference type="InterPro" id="IPR011322">
    <property type="entry name" value="N-reg_PII-like_a/b"/>
</dbReference>
<evidence type="ECO:0000256" key="2">
    <source>
        <dbReference type="SAM" id="MobiDB-lite"/>
    </source>
</evidence>
<dbReference type="SUPFAM" id="SSF54913">
    <property type="entry name" value="GlnB-like"/>
    <property type="match status" value="1"/>
</dbReference>
<dbReference type="EMBL" id="JAYGHY010000034">
    <property type="protein sequence ID" value="MEA5443010.1"/>
    <property type="molecule type" value="Genomic_DNA"/>
</dbReference>
<feature type="compositionally biased region" description="Low complexity" evidence="2">
    <location>
        <begin position="120"/>
        <end position="129"/>
    </location>
</feature>
<evidence type="ECO:0000313" key="4">
    <source>
        <dbReference type="Proteomes" id="UP001302329"/>
    </source>
</evidence>
<comment type="similarity">
    <text evidence="1">Belongs to the CutA family.</text>
</comment>
<dbReference type="Pfam" id="PF03091">
    <property type="entry name" value="CutA1"/>
    <property type="match status" value="1"/>
</dbReference>
<protein>
    <submittedName>
        <fullName evidence="3">Divalent-cation tolerance protein CutA</fullName>
    </submittedName>
</protein>
<dbReference type="InterPro" id="IPR004323">
    <property type="entry name" value="Ion_tolerance_CutA"/>
</dbReference>
<comment type="caution">
    <text evidence="3">The sequence shown here is derived from an EMBL/GenBank/DDBJ whole genome shotgun (WGS) entry which is preliminary data.</text>
</comment>
<evidence type="ECO:0000313" key="3">
    <source>
        <dbReference type="EMBL" id="MEA5443010.1"/>
    </source>
</evidence>
<dbReference type="RefSeq" id="WP_323357034.1">
    <property type="nucleotide sequence ID" value="NZ_JAYGHY010000034.1"/>
</dbReference>
<feature type="region of interest" description="Disordered" evidence="2">
    <location>
        <begin position="110"/>
        <end position="129"/>
    </location>
</feature>
<reference evidence="3 4" key="1">
    <citation type="submission" date="2023-12" db="EMBL/GenBank/DDBJ databases">
        <title>Baltic Sea Cyanobacteria.</title>
        <authorList>
            <person name="Delbaje E."/>
            <person name="Fewer D.P."/>
            <person name="Shishido T.K."/>
        </authorList>
    </citation>
    <scope>NUCLEOTIDE SEQUENCE [LARGE SCALE GENOMIC DNA]</scope>
    <source>
        <strain evidence="3 4">UHCC 0281</strain>
    </source>
</reference>
<organism evidence="3 4">
    <name type="scientific">Cyanobium gracile UHCC 0281</name>
    <dbReference type="NCBI Taxonomy" id="3110309"/>
    <lineage>
        <taxon>Bacteria</taxon>
        <taxon>Bacillati</taxon>
        <taxon>Cyanobacteriota</taxon>
        <taxon>Cyanophyceae</taxon>
        <taxon>Synechococcales</taxon>
        <taxon>Prochlorococcaceae</taxon>
        <taxon>Cyanobium</taxon>
    </lineage>
</organism>
<accession>A0ABU5SWV3</accession>